<dbReference type="PANTHER" id="PTHR13068">
    <property type="entry name" value="CGI-12 PROTEIN-RELATED"/>
    <property type="match status" value="1"/>
</dbReference>
<comment type="caution">
    <text evidence="3">The sequence shown here is derived from an EMBL/GenBank/DDBJ whole genome shotgun (WGS) entry which is preliminary data.</text>
</comment>
<keyword evidence="2" id="KW-0809">Transit peptide</keyword>
<protein>
    <recommendedName>
        <fullName evidence="5">Transcription termination factor 3, mitochondrial</fullName>
    </recommendedName>
</protein>
<evidence type="ECO:0000256" key="2">
    <source>
        <dbReference type="ARBA" id="ARBA00022946"/>
    </source>
</evidence>
<dbReference type="InterPro" id="IPR003690">
    <property type="entry name" value="MTERF"/>
</dbReference>
<dbReference type="GO" id="GO:0006390">
    <property type="term" value="P:mitochondrial transcription"/>
    <property type="evidence" value="ECO:0007669"/>
    <property type="project" value="TreeGrafter"/>
</dbReference>
<dbReference type="PANTHER" id="PTHR13068:SF112">
    <property type="entry name" value="TRANSCRIPTION TERMINATION FACTOR 3, MITOCHONDRIAL"/>
    <property type="match status" value="1"/>
</dbReference>
<accession>A0AAV2PIB6</accession>
<evidence type="ECO:0000313" key="3">
    <source>
        <dbReference type="EMBL" id="CAL4058709.1"/>
    </source>
</evidence>
<dbReference type="GO" id="GO:0005739">
    <property type="term" value="C:mitochondrion"/>
    <property type="evidence" value="ECO:0007669"/>
    <property type="project" value="TreeGrafter"/>
</dbReference>
<dbReference type="SMART" id="SM00733">
    <property type="entry name" value="Mterf"/>
    <property type="match status" value="4"/>
</dbReference>
<dbReference type="GO" id="GO:0061668">
    <property type="term" value="P:mitochondrial ribosome assembly"/>
    <property type="evidence" value="ECO:0007669"/>
    <property type="project" value="TreeGrafter"/>
</dbReference>
<dbReference type="InterPro" id="IPR038538">
    <property type="entry name" value="MTERF_sf"/>
</dbReference>
<dbReference type="Proteomes" id="UP001497623">
    <property type="component" value="Unassembled WGS sequence"/>
</dbReference>
<dbReference type="EMBL" id="CAXKWB010000028">
    <property type="protein sequence ID" value="CAL4058709.1"/>
    <property type="molecule type" value="Genomic_DNA"/>
</dbReference>
<evidence type="ECO:0008006" key="5">
    <source>
        <dbReference type="Google" id="ProtNLM"/>
    </source>
</evidence>
<proteinExistence type="inferred from homology"/>
<evidence type="ECO:0000256" key="1">
    <source>
        <dbReference type="ARBA" id="ARBA00007692"/>
    </source>
</evidence>
<feature type="non-terminal residue" evidence="3">
    <location>
        <position position="322"/>
    </location>
</feature>
<reference evidence="3 4" key="1">
    <citation type="submission" date="2024-05" db="EMBL/GenBank/DDBJ databases">
        <authorList>
            <person name="Wallberg A."/>
        </authorList>
    </citation>
    <scope>NUCLEOTIDE SEQUENCE [LARGE SCALE GENOMIC DNA]</scope>
</reference>
<comment type="similarity">
    <text evidence="1">Belongs to the mTERF family.</text>
</comment>
<dbReference type="AlphaFoldDB" id="A0AAV2PIB6"/>
<dbReference type="Pfam" id="PF02536">
    <property type="entry name" value="mTERF"/>
    <property type="match status" value="1"/>
</dbReference>
<gene>
    <name evidence="3" type="ORF">MNOR_LOCUS153</name>
</gene>
<name>A0AAV2PIB6_MEGNR</name>
<evidence type="ECO:0000313" key="4">
    <source>
        <dbReference type="Proteomes" id="UP001497623"/>
    </source>
</evidence>
<keyword evidence="4" id="KW-1185">Reference proteome</keyword>
<dbReference type="GO" id="GO:0003676">
    <property type="term" value="F:nucleic acid binding"/>
    <property type="evidence" value="ECO:0007669"/>
    <property type="project" value="InterPro"/>
</dbReference>
<sequence length="322" mass="37279">MLKQVTGRAILQKINFSNLHNIKYQKLYHQLWTKSAGNLFEVVSYAGYKYINSSTIYFQTNNNSSEEKNCTVKQVTTVQDSIKNINSASIVTETYPKLPISFKEGDWDSEMQWIKTQENNDILSEPSCPSEIDNVATALRPTFNLAAYVNKSDTLQKMVDLGVDLNRLEKRKGIASFILKLDFEKNMKDHISFLYDAGVDASDLGRFITINPLIFNNSLEDLEARVNYLESKHFSKQEISRIFSRNPFWLQFSTYRVDGRLGFFQRTFDLTGTEVRQLATRLPKLITHNLHHIKRTTFAIQEEMGFDSMETKQLLLTQPKIW</sequence>
<dbReference type="Gene3D" id="1.25.70.10">
    <property type="entry name" value="Transcription termination factor 3, mitochondrial"/>
    <property type="match status" value="1"/>
</dbReference>
<organism evidence="3 4">
    <name type="scientific">Meganyctiphanes norvegica</name>
    <name type="common">Northern krill</name>
    <name type="synonym">Thysanopoda norvegica</name>
    <dbReference type="NCBI Taxonomy" id="48144"/>
    <lineage>
        <taxon>Eukaryota</taxon>
        <taxon>Metazoa</taxon>
        <taxon>Ecdysozoa</taxon>
        <taxon>Arthropoda</taxon>
        <taxon>Crustacea</taxon>
        <taxon>Multicrustacea</taxon>
        <taxon>Malacostraca</taxon>
        <taxon>Eumalacostraca</taxon>
        <taxon>Eucarida</taxon>
        <taxon>Euphausiacea</taxon>
        <taxon>Euphausiidae</taxon>
        <taxon>Meganyctiphanes</taxon>
    </lineage>
</organism>